<dbReference type="Proteomes" id="UP000887574">
    <property type="component" value="Unplaced"/>
</dbReference>
<keyword evidence="1" id="KW-0812">Transmembrane</keyword>
<organism evidence="2 3">
    <name type="scientific">Ditylenchus dipsaci</name>
    <dbReference type="NCBI Taxonomy" id="166011"/>
    <lineage>
        <taxon>Eukaryota</taxon>
        <taxon>Metazoa</taxon>
        <taxon>Ecdysozoa</taxon>
        <taxon>Nematoda</taxon>
        <taxon>Chromadorea</taxon>
        <taxon>Rhabditida</taxon>
        <taxon>Tylenchina</taxon>
        <taxon>Tylenchomorpha</taxon>
        <taxon>Sphaerularioidea</taxon>
        <taxon>Anguinidae</taxon>
        <taxon>Anguininae</taxon>
        <taxon>Ditylenchus</taxon>
    </lineage>
</organism>
<dbReference type="WBParaSite" id="jg16714.1">
    <property type="protein sequence ID" value="jg16714.1"/>
    <property type="gene ID" value="jg16714"/>
</dbReference>
<reference evidence="3" key="1">
    <citation type="submission" date="2022-11" db="UniProtKB">
        <authorList>
            <consortium name="WormBaseParasite"/>
        </authorList>
    </citation>
    <scope>IDENTIFICATION</scope>
</reference>
<evidence type="ECO:0000256" key="1">
    <source>
        <dbReference type="SAM" id="Phobius"/>
    </source>
</evidence>
<accession>A0A915D8N4</accession>
<feature type="transmembrane region" description="Helical" evidence="1">
    <location>
        <begin position="65"/>
        <end position="84"/>
    </location>
</feature>
<keyword evidence="1" id="KW-0472">Membrane</keyword>
<dbReference type="SUPFAM" id="SSF161070">
    <property type="entry name" value="SNF-like"/>
    <property type="match status" value="1"/>
</dbReference>
<sequence>MLNRTFLDRQKTPAFQYFSGGLIGYTNGSILTNANLHVLTLALIAWLMMAVIAKGGIRVVCKVSYANVVAVIFLLGLLISSGLMETDGVEGFSHFLTFRGDKLLELELGQGGLITMSSYNDFHENIFWCMLVLLSSMCVCPILVSVCLTPLYSALTVSLSLGQKFANENYREMLYHFIDLDGVVTTASALSMVPKISGGL</sequence>
<dbReference type="AlphaFoldDB" id="A0A915D8N4"/>
<proteinExistence type="predicted"/>
<protein>
    <submittedName>
        <fullName evidence="3">Uncharacterized protein</fullName>
    </submittedName>
</protein>
<keyword evidence="2" id="KW-1185">Reference proteome</keyword>
<evidence type="ECO:0000313" key="3">
    <source>
        <dbReference type="WBParaSite" id="jg16714.1"/>
    </source>
</evidence>
<name>A0A915D8N4_9BILA</name>
<evidence type="ECO:0000313" key="2">
    <source>
        <dbReference type="Proteomes" id="UP000887574"/>
    </source>
</evidence>
<dbReference type="InterPro" id="IPR037272">
    <property type="entry name" value="SNS_sf"/>
</dbReference>
<keyword evidence="1" id="KW-1133">Transmembrane helix</keyword>
<feature type="transmembrane region" description="Helical" evidence="1">
    <location>
        <begin position="125"/>
        <end position="152"/>
    </location>
</feature>
<feature type="transmembrane region" description="Helical" evidence="1">
    <location>
        <begin position="34"/>
        <end position="53"/>
    </location>
</feature>